<comment type="caution">
    <text evidence="3">The sequence shown here is derived from an EMBL/GenBank/DDBJ whole genome shotgun (WGS) entry which is preliminary data.</text>
</comment>
<name>A0ABX1TQZ5_9GAMM</name>
<dbReference type="Proteomes" id="UP000760480">
    <property type="component" value="Unassembled WGS sequence"/>
</dbReference>
<keyword evidence="1" id="KW-0472">Membrane</keyword>
<gene>
    <name evidence="3" type="ORF">E4P82_14770</name>
</gene>
<keyword evidence="4" id="KW-1185">Reference proteome</keyword>
<sequence length="595" mass="65412">MMTLLLLIILFALGAIFVPRLIPESRTTRSGKTLSLGWLRTGTRFALSLAVVFMILATSFVIVDQDKVGHLKLIYGLKQLPPGHIIAMDGEAGPQAEILGPGFHFKPLLNLLYEVEQQAVTVIPDGRYGYLVARDGLPLRADQFLADAWPDEQKMLDAHYFLTEGRGQKGPQLTVLKPGRYRLNQYLFDVYVKEDLFRATSVPAGFVAVIKSNVQQKPDDACQPVRDERATKLSIPLVPKGCRGVWNEPLLPGTYYLNRRAYEVSLVDTRIQTWQYQGGYARRRINLTLNQNGQIEQTAEREEIVTPQSAADNAVLLRVEGWEIPQDLRVLAQVTPEDAPFVVASVGDLQAVEDKIITPTVRSIVRNVTGSTSPLAAGQDGGNLQSVRRVLDLQDKRPQLEQAVLDALIPEARNAGVSIREVRFGDPVIPPELLLARKREQLAQQMITTFQKEQQAQEERIKTEKARATAEQQPELVRAEIQVEVARQDRTAAQLRGEGEKLRLQEIATGQQVQANVLGRELTYQLAMVKEVLAFIAANPDAVKVPSVLVEGSESGASLPAAAAIFGFLGNSTVARGLGQTAGTPPTAPVSPKAP</sequence>
<feature type="domain" description="Band 7" evidence="2">
    <location>
        <begin position="248"/>
        <end position="458"/>
    </location>
</feature>
<feature type="transmembrane region" description="Helical" evidence="1">
    <location>
        <begin position="45"/>
        <end position="63"/>
    </location>
</feature>
<evidence type="ECO:0000313" key="4">
    <source>
        <dbReference type="Proteomes" id="UP000760480"/>
    </source>
</evidence>
<protein>
    <recommendedName>
        <fullName evidence="2">Band 7 domain-containing protein</fullName>
    </recommendedName>
</protein>
<dbReference type="EMBL" id="SPMZ01000045">
    <property type="protein sequence ID" value="NMQ20346.1"/>
    <property type="molecule type" value="Genomic_DNA"/>
</dbReference>
<evidence type="ECO:0000313" key="3">
    <source>
        <dbReference type="EMBL" id="NMQ20346.1"/>
    </source>
</evidence>
<evidence type="ECO:0000256" key="1">
    <source>
        <dbReference type="SAM" id="Phobius"/>
    </source>
</evidence>
<organism evidence="3 4">
    <name type="scientific">Candidatus Competibacter phosphatis</name>
    <dbReference type="NCBI Taxonomy" id="221280"/>
    <lineage>
        <taxon>Bacteria</taxon>
        <taxon>Pseudomonadati</taxon>
        <taxon>Pseudomonadota</taxon>
        <taxon>Gammaproteobacteria</taxon>
        <taxon>Candidatus Competibacteraceae</taxon>
        <taxon>Candidatus Competibacter</taxon>
    </lineage>
</organism>
<accession>A0ABX1TQZ5</accession>
<dbReference type="Pfam" id="PF01145">
    <property type="entry name" value="Band_7"/>
    <property type="match status" value="1"/>
</dbReference>
<dbReference type="RefSeq" id="WP_169249619.1">
    <property type="nucleotide sequence ID" value="NZ_SPMZ01000045.1"/>
</dbReference>
<proteinExistence type="predicted"/>
<dbReference type="InterPro" id="IPR001107">
    <property type="entry name" value="Band_7"/>
</dbReference>
<reference evidence="3 4" key="1">
    <citation type="submission" date="2019-03" db="EMBL/GenBank/DDBJ databases">
        <title>Metabolic reconstructions from genomes of highly enriched 'Candidatus Accumulibacter' and 'Candidatus Competibacter' bioreactor populations.</title>
        <authorList>
            <person name="Annavajhala M.K."/>
            <person name="Welles L."/>
            <person name="Abbas B."/>
            <person name="Sorokin D."/>
            <person name="Park H."/>
            <person name="Van Loosdrecht M."/>
            <person name="Chandran K."/>
        </authorList>
    </citation>
    <scope>NUCLEOTIDE SEQUENCE [LARGE SCALE GENOMIC DNA]</scope>
    <source>
        <strain evidence="3 4">SBR_G</strain>
    </source>
</reference>
<keyword evidence="1" id="KW-0812">Transmembrane</keyword>
<evidence type="ECO:0000259" key="2">
    <source>
        <dbReference type="Pfam" id="PF01145"/>
    </source>
</evidence>
<keyword evidence="1" id="KW-1133">Transmembrane helix</keyword>